<keyword evidence="2" id="KW-1185">Reference proteome</keyword>
<dbReference type="EMBL" id="CAKXAJ010014594">
    <property type="protein sequence ID" value="CAH2216237.1"/>
    <property type="molecule type" value="Genomic_DNA"/>
</dbReference>
<sequence>QYSDRPPSVIVASAGLQLVKNRNITDQALEEYKRNLTQLVQPVDSLASRGTQVLWKTMEAVDIARLRSDVKINNADIDAYNKAALE</sequence>
<gene>
    <name evidence="1" type="primary">jg22966</name>
    <name evidence="1" type="ORF">PAEG_LOCUS4294</name>
</gene>
<name>A0A8S4QQ90_9NEOP</name>
<dbReference type="OrthoDB" id="1932925at2759"/>
<accession>A0A8S4QQ90</accession>
<feature type="non-terminal residue" evidence="1">
    <location>
        <position position="1"/>
    </location>
</feature>
<evidence type="ECO:0000313" key="1">
    <source>
        <dbReference type="EMBL" id="CAH2216237.1"/>
    </source>
</evidence>
<dbReference type="Proteomes" id="UP000838756">
    <property type="component" value="Unassembled WGS sequence"/>
</dbReference>
<proteinExistence type="predicted"/>
<reference evidence="1" key="1">
    <citation type="submission" date="2022-03" db="EMBL/GenBank/DDBJ databases">
        <authorList>
            <person name="Lindestad O."/>
        </authorList>
    </citation>
    <scope>NUCLEOTIDE SEQUENCE</scope>
</reference>
<dbReference type="AlphaFoldDB" id="A0A8S4QQ90"/>
<evidence type="ECO:0000313" key="2">
    <source>
        <dbReference type="Proteomes" id="UP000838756"/>
    </source>
</evidence>
<comment type="caution">
    <text evidence="1">The sequence shown here is derived from an EMBL/GenBank/DDBJ whole genome shotgun (WGS) entry which is preliminary data.</text>
</comment>
<feature type="non-terminal residue" evidence="1">
    <location>
        <position position="86"/>
    </location>
</feature>
<organism evidence="1 2">
    <name type="scientific">Pararge aegeria aegeria</name>
    <dbReference type="NCBI Taxonomy" id="348720"/>
    <lineage>
        <taxon>Eukaryota</taxon>
        <taxon>Metazoa</taxon>
        <taxon>Ecdysozoa</taxon>
        <taxon>Arthropoda</taxon>
        <taxon>Hexapoda</taxon>
        <taxon>Insecta</taxon>
        <taxon>Pterygota</taxon>
        <taxon>Neoptera</taxon>
        <taxon>Endopterygota</taxon>
        <taxon>Lepidoptera</taxon>
        <taxon>Glossata</taxon>
        <taxon>Ditrysia</taxon>
        <taxon>Papilionoidea</taxon>
        <taxon>Nymphalidae</taxon>
        <taxon>Satyrinae</taxon>
        <taxon>Satyrini</taxon>
        <taxon>Parargina</taxon>
        <taxon>Pararge</taxon>
    </lineage>
</organism>
<protein>
    <submittedName>
        <fullName evidence="1">Jg22966 protein</fullName>
    </submittedName>
</protein>